<comment type="caution">
    <text evidence="10">The sequence shown here is derived from an EMBL/GenBank/DDBJ whole genome shotgun (WGS) entry which is preliminary data.</text>
</comment>
<keyword evidence="4 7" id="KW-0812">Transmembrane</keyword>
<evidence type="ECO:0000256" key="4">
    <source>
        <dbReference type="ARBA" id="ARBA00022692"/>
    </source>
</evidence>
<reference evidence="10" key="1">
    <citation type="submission" date="2022-10" db="EMBL/GenBank/DDBJ databases">
        <authorList>
            <person name="Chen Y."/>
            <person name="Dougan E. K."/>
            <person name="Chan C."/>
            <person name="Rhodes N."/>
            <person name="Thang M."/>
        </authorList>
    </citation>
    <scope>NUCLEOTIDE SEQUENCE</scope>
</reference>
<feature type="transmembrane region" description="Helical" evidence="7">
    <location>
        <begin position="236"/>
        <end position="256"/>
    </location>
</feature>
<keyword evidence="3" id="KW-0813">Transport</keyword>
<evidence type="ECO:0000313" key="10">
    <source>
        <dbReference type="EMBL" id="CAI3975275.1"/>
    </source>
</evidence>
<dbReference type="FunFam" id="1.20.1740.10:FF:000013">
    <property type="entry name" value="Solute carrier family 12 member"/>
    <property type="match status" value="1"/>
</dbReference>
<dbReference type="PANTHER" id="PTHR11827:SF72">
    <property type="entry name" value="GH08340P"/>
    <property type="match status" value="1"/>
</dbReference>
<evidence type="ECO:0000256" key="2">
    <source>
        <dbReference type="ARBA" id="ARBA00010593"/>
    </source>
</evidence>
<protein>
    <submittedName>
        <fullName evidence="11">Amino acid permease/ SLC12A domain-containing protein</fullName>
    </submittedName>
</protein>
<comment type="subcellular location">
    <subcellularLocation>
        <location evidence="1">Membrane</location>
        <topology evidence="1">Multi-pass membrane protein</topology>
    </subcellularLocation>
</comment>
<dbReference type="OrthoDB" id="431260at2759"/>
<reference evidence="11 12" key="2">
    <citation type="submission" date="2024-05" db="EMBL/GenBank/DDBJ databases">
        <authorList>
            <person name="Chen Y."/>
            <person name="Shah S."/>
            <person name="Dougan E. K."/>
            <person name="Thang M."/>
            <person name="Chan C."/>
        </authorList>
    </citation>
    <scope>NUCLEOTIDE SEQUENCE [LARGE SCALE GENOMIC DNA]</scope>
</reference>
<feature type="transmembrane region" description="Helical" evidence="7">
    <location>
        <begin position="263"/>
        <end position="283"/>
    </location>
</feature>
<evidence type="ECO:0000313" key="12">
    <source>
        <dbReference type="Proteomes" id="UP001152797"/>
    </source>
</evidence>
<accession>A0A9P1FHX8</accession>
<name>A0A9P1FHX8_9DINO</name>
<evidence type="ECO:0000259" key="8">
    <source>
        <dbReference type="Pfam" id="PF00324"/>
    </source>
</evidence>
<gene>
    <name evidence="10" type="ORF">C1SCF055_LOCUS3617</name>
</gene>
<dbReference type="Gene3D" id="1.20.1740.10">
    <property type="entry name" value="Amino acid/polyamine transporter I"/>
    <property type="match status" value="1"/>
</dbReference>
<dbReference type="Pfam" id="PF03522">
    <property type="entry name" value="SLC12"/>
    <property type="match status" value="2"/>
</dbReference>
<dbReference type="AlphaFoldDB" id="A0A9P1FHX8"/>
<comment type="similarity">
    <text evidence="2">Belongs to the SLC12A transporter family.</text>
</comment>
<organism evidence="10">
    <name type="scientific">Cladocopium goreaui</name>
    <dbReference type="NCBI Taxonomy" id="2562237"/>
    <lineage>
        <taxon>Eukaryota</taxon>
        <taxon>Sar</taxon>
        <taxon>Alveolata</taxon>
        <taxon>Dinophyceae</taxon>
        <taxon>Suessiales</taxon>
        <taxon>Symbiodiniaceae</taxon>
        <taxon>Cladocopium</taxon>
    </lineage>
</organism>
<evidence type="ECO:0000256" key="6">
    <source>
        <dbReference type="ARBA" id="ARBA00023136"/>
    </source>
</evidence>
<feature type="transmembrane region" description="Helical" evidence="7">
    <location>
        <begin position="461"/>
        <end position="478"/>
    </location>
</feature>
<dbReference type="PANTHER" id="PTHR11827">
    <property type="entry name" value="SOLUTE CARRIER FAMILY 12, CATION COTRANSPORTERS"/>
    <property type="match status" value="1"/>
</dbReference>
<feature type="domain" description="Amino acid permease/ SLC12A" evidence="8">
    <location>
        <begin position="121"/>
        <end position="551"/>
    </location>
</feature>
<dbReference type="EMBL" id="CAMXCT020000193">
    <property type="protein sequence ID" value="CAL1128650.1"/>
    <property type="molecule type" value="Genomic_DNA"/>
</dbReference>
<dbReference type="Proteomes" id="UP001152797">
    <property type="component" value="Unassembled WGS sequence"/>
</dbReference>
<keyword evidence="6 7" id="KW-0472">Membrane</keyword>
<evidence type="ECO:0000256" key="7">
    <source>
        <dbReference type="SAM" id="Phobius"/>
    </source>
</evidence>
<proteinExistence type="inferred from homology"/>
<sequence>MEPEHESTIPVEGTSALPDTQVVVDHSGIAATMEKQGWSRQFSLESGIQESAFVERIDSGELARQAKELTQNAKKKVVANPTSDDETPKSKRSLLVESVLGGQAKKENHKSHKKGAFAGVFVPTCENMWGVLIFLRFYFVVGQAGIMHALLCVLISFTAAFCTTSSMSAIVSSGGLVSKGGPYYMISRALGPSVGASVGIMYWLAITLLAVLETLGAVEALLMAAPSLNFPGCKQAFGSGFMIMLVLSVWGGTSFVTRLGIGFVLIVFYTMASYYAGIATAPLTEAAMANPWVTGISWETFKKNWGPHYDEHTNFGVVLSVFFPCFTGILSGANRADILKDPPRNIKDGTFGAIIFSFFMYSSFFLLWGCVADYRYLQGKEYHADGDDHHRRLAGGAGEHLVEEIVWNPFPNSAHIGIIISSLSQALQCLIVAPRLLQNIARDKILTVFDRIAPLSKHGEPVRALACTYVFGAALVLIGEVNAVAPLLTMCFLVAYTFMNFSCFVLTYVRSPGFRPAGMSRRRWRFWYMCTGLLGSCVCLSIMIIVSQLWAIVVLLSSFSLYLYINWRLEQAEWGSALDGIRYQLALNSLIQLEESGHHAVNWRPQVLVLYRIHLSEELKGIKHRDILRFYSYLRKGNGFAVVACVLESDSRDEHAMHKASIEKDVIKSIMKEENIRGFAECVVAPSWSEGVNYIIQLSGIGGLAPNTILVNWPAKWKTHSKKATEFLNVVTTALASEKSFLAVKGLQDMPIDKVVGTIDVWWMIHDGGFMILLSWLLVQHRMWRNCQIRIFTITEGVSEERAKNAAKLLAETLRNRRLFDVDVEVVIVDDEMIQPYTYDWSLRLDQRHKFVQQLHGAQAVNADAIPLEIDDLFKMEEEKASNGSTSPRDWTGKAVVSAKEGAAGQVAVCDLRKGSDDLADHVSGLRKASDDLTDHITGQKMEATKTLKDCKERPALASQSEWERVASFAKLNEMILLRSKRSQLVVMNMPDIWGTEESEVKHFMTYCDTMTHGLDRVLFVHSSGHEVFEIG</sequence>
<evidence type="ECO:0000259" key="9">
    <source>
        <dbReference type="Pfam" id="PF03522"/>
    </source>
</evidence>
<evidence type="ECO:0000256" key="5">
    <source>
        <dbReference type="ARBA" id="ARBA00022989"/>
    </source>
</evidence>
<dbReference type="GO" id="GO:0015377">
    <property type="term" value="F:chloride:monoatomic cation symporter activity"/>
    <property type="evidence" value="ECO:0007669"/>
    <property type="project" value="InterPro"/>
</dbReference>
<keyword evidence="5 7" id="KW-1133">Transmembrane helix</keyword>
<feature type="transmembrane region" description="Helical" evidence="7">
    <location>
        <begin position="484"/>
        <end position="506"/>
    </location>
</feature>
<feature type="transmembrane region" description="Helical" evidence="7">
    <location>
        <begin position="189"/>
        <end position="212"/>
    </location>
</feature>
<keyword evidence="12" id="KW-1185">Reference proteome</keyword>
<dbReference type="InterPro" id="IPR004841">
    <property type="entry name" value="AA-permease/SLC12A_dom"/>
</dbReference>
<dbReference type="InterPro" id="IPR018491">
    <property type="entry name" value="SLC12_C"/>
</dbReference>
<evidence type="ECO:0000256" key="3">
    <source>
        <dbReference type="ARBA" id="ARBA00022448"/>
    </source>
</evidence>
<dbReference type="EMBL" id="CAMXCT010000193">
    <property type="protein sequence ID" value="CAI3975275.1"/>
    <property type="molecule type" value="Genomic_DNA"/>
</dbReference>
<feature type="domain" description="SLC12A transporter C-terminal" evidence="9">
    <location>
        <begin position="628"/>
        <end position="740"/>
    </location>
</feature>
<feature type="transmembrane region" description="Helical" evidence="7">
    <location>
        <begin position="115"/>
        <end position="139"/>
    </location>
</feature>
<evidence type="ECO:0000313" key="11">
    <source>
        <dbReference type="EMBL" id="CAL4762587.1"/>
    </source>
</evidence>
<feature type="transmembrane region" description="Helical" evidence="7">
    <location>
        <begin position="526"/>
        <end position="544"/>
    </location>
</feature>
<dbReference type="Pfam" id="PF00324">
    <property type="entry name" value="AA_permease"/>
    <property type="match status" value="1"/>
</dbReference>
<dbReference type="EMBL" id="CAMXCT030000193">
    <property type="protein sequence ID" value="CAL4762587.1"/>
    <property type="molecule type" value="Genomic_DNA"/>
</dbReference>
<dbReference type="GO" id="GO:0016020">
    <property type="term" value="C:membrane"/>
    <property type="evidence" value="ECO:0007669"/>
    <property type="project" value="UniProtKB-SubCell"/>
</dbReference>
<feature type="transmembrane region" description="Helical" evidence="7">
    <location>
        <begin position="145"/>
        <end position="177"/>
    </location>
</feature>
<feature type="domain" description="SLC12A transporter C-terminal" evidence="9">
    <location>
        <begin position="756"/>
        <end position="827"/>
    </location>
</feature>
<feature type="transmembrane region" description="Helical" evidence="7">
    <location>
        <begin position="351"/>
        <end position="369"/>
    </location>
</feature>
<dbReference type="InterPro" id="IPR004842">
    <property type="entry name" value="SLC12A_fam"/>
</dbReference>
<evidence type="ECO:0000256" key="1">
    <source>
        <dbReference type="ARBA" id="ARBA00004141"/>
    </source>
</evidence>